<protein>
    <submittedName>
        <fullName evidence="2">Uncharacterized protein</fullName>
    </submittedName>
</protein>
<accession>A0AAV4R6N4</accession>
<gene>
    <name evidence="2" type="ORF">CEXT_428541</name>
</gene>
<sequence>MAEWLWRQTKIAFIKCCCAMCGVIVDRHSENECLSETLRLRLKPSSHIQNALTLTTEFQSTYIIHVLPGWPSGYGCGLNLLSSNVICSTHGVMFDGHSGDRMTEWLWRQTKIAFIKCCCSMYGVMIDVCTGLEVTNYIDSCGIFKFSQIENHDVNYGTVLCSGWPSGYGVGLKLLFIDCIYPMCGKIVN</sequence>
<dbReference type="EMBL" id="BPLR01007400">
    <property type="protein sequence ID" value="GIY16681.1"/>
    <property type="molecule type" value="Genomic_DNA"/>
</dbReference>
<reference evidence="2 3" key="1">
    <citation type="submission" date="2021-06" db="EMBL/GenBank/DDBJ databases">
        <title>Caerostris extrusa draft genome.</title>
        <authorList>
            <person name="Kono N."/>
            <person name="Arakawa K."/>
        </authorList>
    </citation>
    <scope>NUCLEOTIDE SEQUENCE [LARGE SCALE GENOMIC DNA]</scope>
</reference>
<feature type="signal peptide" evidence="1">
    <location>
        <begin position="1"/>
        <end position="19"/>
    </location>
</feature>
<evidence type="ECO:0000313" key="2">
    <source>
        <dbReference type="EMBL" id="GIY16681.1"/>
    </source>
</evidence>
<dbReference type="AlphaFoldDB" id="A0AAV4R6N4"/>
<name>A0AAV4R6N4_CAEEX</name>
<organism evidence="2 3">
    <name type="scientific">Caerostris extrusa</name>
    <name type="common">Bark spider</name>
    <name type="synonym">Caerostris bankana</name>
    <dbReference type="NCBI Taxonomy" id="172846"/>
    <lineage>
        <taxon>Eukaryota</taxon>
        <taxon>Metazoa</taxon>
        <taxon>Ecdysozoa</taxon>
        <taxon>Arthropoda</taxon>
        <taxon>Chelicerata</taxon>
        <taxon>Arachnida</taxon>
        <taxon>Araneae</taxon>
        <taxon>Araneomorphae</taxon>
        <taxon>Entelegynae</taxon>
        <taxon>Araneoidea</taxon>
        <taxon>Araneidae</taxon>
        <taxon>Caerostris</taxon>
    </lineage>
</organism>
<evidence type="ECO:0000256" key="1">
    <source>
        <dbReference type="SAM" id="SignalP"/>
    </source>
</evidence>
<proteinExistence type="predicted"/>
<feature type="chain" id="PRO_5043853736" evidence="1">
    <location>
        <begin position="20"/>
        <end position="189"/>
    </location>
</feature>
<keyword evidence="3" id="KW-1185">Reference proteome</keyword>
<dbReference type="Proteomes" id="UP001054945">
    <property type="component" value="Unassembled WGS sequence"/>
</dbReference>
<evidence type="ECO:0000313" key="3">
    <source>
        <dbReference type="Proteomes" id="UP001054945"/>
    </source>
</evidence>
<keyword evidence="1" id="KW-0732">Signal</keyword>
<comment type="caution">
    <text evidence="2">The sequence shown here is derived from an EMBL/GenBank/DDBJ whole genome shotgun (WGS) entry which is preliminary data.</text>
</comment>